<dbReference type="Proteomes" id="UP000598775">
    <property type="component" value="Unassembled WGS sequence"/>
</dbReference>
<organism evidence="1 2">
    <name type="scientific">Subtercola lobariae</name>
    <dbReference type="NCBI Taxonomy" id="1588641"/>
    <lineage>
        <taxon>Bacteria</taxon>
        <taxon>Bacillati</taxon>
        <taxon>Actinomycetota</taxon>
        <taxon>Actinomycetes</taxon>
        <taxon>Micrococcales</taxon>
        <taxon>Microbacteriaceae</taxon>
        <taxon>Subtercola</taxon>
    </lineage>
</organism>
<keyword evidence="2" id="KW-1185">Reference proteome</keyword>
<evidence type="ECO:0000313" key="1">
    <source>
        <dbReference type="EMBL" id="GGF37689.1"/>
    </source>
</evidence>
<dbReference type="RefSeq" id="WP_188680283.1">
    <property type="nucleotide sequence ID" value="NZ_BMGP01000006.1"/>
</dbReference>
<reference evidence="1 2" key="1">
    <citation type="journal article" date="2014" name="Int. J. Syst. Evol. Microbiol.">
        <title>Complete genome sequence of Corynebacterium casei LMG S-19264T (=DSM 44701T), isolated from a smear-ripened cheese.</title>
        <authorList>
            <consortium name="US DOE Joint Genome Institute (JGI-PGF)"/>
            <person name="Walter F."/>
            <person name="Albersmeier A."/>
            <person name="Kalinowski J."/>
            <person name="Ruckert C."/>
        </authorList>
    </citation>
    <scope>NUCLEOTIDE SEQUENCE [LARGE SCALE GENOMIC DNA]</scope>
    <source>
        <strain evidence="1 2">CGMCC 1.12976</strain>
    </source>
</reference>
<proteinExistence type="predicted"/>
<dbReference type="AlphaFoldDB" id="A0A917EZR5"/>
<dbReference type="EMBL" id="BMGP01000006">
    <property type="protein sequence ID" value="GGF37689.1"/>
    <property type="molecule type" value="Genomic_DNA"/>
</dbReference>
<accession>A0A917EZR5</accession>
<comment type="caution">
    <text evidence="1">The sequence shown here is derived from an EMBL/GenBank/DDBJ whole genome shotgun (WGS) entry which is preliminary data.</text>
</comment>
<sequence>MPYGFANSASALLLAMTGNQIFDWNDDPVYFEALRRADASMNPDELLRLMAAKVLSD</sequence>
<protein>
    <submittedName>
        <fullName evidence="1">Uncharacterized protein</fullName>
    </submittedName>
</protein>
<gene>
    <name evidence="1" type="ORF">GCM10011399_33290</name>
</gene>
<evidence type="ECO:0000313" key="2">
    <source>
        <dbReference type="Proteomes" id="UP000598775"/>
    </source>
</evidence>
<name>A0A917EZR5_9MICO</name>